<proteinExistence type="predicted"/>
<organism evidence="1 2">
    <name type="scientific">Symbiodinium microadriaticum</name>
    <name type="common">Dinoflagellate</name>
    <name type="synonym">Zooxanthella microadriatica</name>
    <dbReference type="NCBI Taxonomy" id="2951"/>
    <lineage>
        <taxon>Eukaryota</taxon>
        <taxon>Sar</taxon>
        <taxon>Alveolata</taxon>
        <taxon>Dinophyceae</taxon>
        <taxon>Suessiales</taxon>
        <taxon>Symbiodiniaceae</taxon>
        <taxon>Symbiodinium</taxon>
    </lineage>
</organism>
<gene>
    <name evidence="1" type="ORF">AK812_SmicGene43375</name>
</gene>
<sequence>MPCCWLDDAATFCSFITRLSEDRLQPAADSTTRQRVALLKRLVLACLEASSVPQLLMMDSPLSVADCGDNCNASHWEDREADARTVRIRSGPKLQILLGHSPKLAVESPLVGGARGAVLQPWLVNYRPQSQAIRGVAPGRRSEGTAIALTNVAFESAVLQPWLVNYRPLLITSTYGAFATRRKERMALAG</sequence>
<accession>A0A1Q9C172</accession>
<dbReference type="Proteomes" id="UP000186817">
    <property type="component" value="Unassembled WGS sequence"/>
</dbReference>
<keyword evidence="2" id="KW-1185">Reference proteome</keyword>
<dbReference type="EMBL" id="LSRX01001959">
    <property type="protein sequence ID" value="OLP76666.1"/>
    <property type="molecule type" value="Genomic_DNA"/>
</dbReference>
<dbReference type="OrthoDB" id="10307889at2759"/>
<evidence type="ECO:0000313" key="2">
    <source>
        <dbReference type="Proteomes" id="UP000186817"/>
    </source>
</evidence>
<name>A0A1Q9C172_SYMMI</name>
<comment type="caution">
    <text evidence="1">The sequence shown here is derived from an EMBL/GenBank/DDBJ whole genome shotgun (WGS) entry which is preliminary data.</text>
</comment>
<reference evidence="1 2" key="1">
    <citation type="submission" date="2016-02" db="EMBL/GenBank/DDBJ databases">
        <title>Genome analysis of coral dinoflagellate symbionts highlights evolutionary adaptations to a symbiotic lifestyle.</title>
        <authorList>
            <person name="Aranda M."/>
            <person name="Li Y."/>
            <person name="Liew Y.J."/>
            <person name="Baumgarten S."/>
            <person name="Simakov O."/>
            <person name="Wilson M."/>
            <person name="Piel J."/>
            <person name="Ashoor H."/>
            <person name="Bougouffa S."/>
            <person name="Bajic V.B."/>
            <person name="Ryu T."/>
            <person name="Ravasi T."/>
            <person name="Bayer T."/>
            <person name="Micklem G."/>
            <person name="Kim H."/>
            <person name="Bhak J."/>
            <person name="Lajeunesse T.C."/>
            <person name="Voolstra C.R."/>
        </authorList>
    </citation>
    <scope>NUCLEOTIDE SEQUENCE [LARGE SCALE GENOMIC DNA]</scope>
    <source>
        <strain evidence="1 2">CCMP2467</strain>
    </source>
</reference>
<evidence type="ECO:0000313" key="1">
    <source>
        <dbReference type="EMBL" id="OLP76666.1"/>
    </source>
</evidence>
<protein>
    <submittedName>
        <fullName evidence="1">Uncharacterized protein</fullName>
    </submittedName>
</protein>
<dbReference type="AlphaFoldDB" id="A0A1Q9C172"/>